<feature type="compositionally biased region" description="Basic and acidic residues" evidence="1">
    <location>
        <begin position="53"/>
        <end position="62"/>
    </location>
</feature>
<feature type="non-terminal residue" evidence="2">
    <location>
        <position position="1"/>
    </location>
</feature>
<dbReference type="EMBL" id="GBEZ01005129">
    <property type="protein sequence ID" value="JAC80146.1"/>
    <property type="molecule type" value="Transcribed_RNA"/>
</dbReference>
<evidence type="ECO:0000256" key="1">
    <source>
        <dbReference type="SAM" id="MobiDB-lite"/>
    </source>
</evidence>
<name>A0A061SBN2_9CHLO</name>
<gene>
    <name evidence="2" type="ORF">TSPGSL018_10944</name>
</gene>
<sequence length="62" mass="6843">TWSLPPSPPPSPYSRVRPVLHCALPFFDLTDLALAGPSRGQRLLASPPLEAAHCPDPRREWT</sequence>
<dbReference type="AlphaFoldDB" id="A0A061SBN2"/>
<accession>A0A061SBN2</accession>
<protein>
    <submittedName>
        <fullName evidence="2">Uncharacterized protein</fullName>
    </submittedName>
</protein>
<proteinExistence type="predicted"/>
<organism evidence="2">
    <name type="scientific">Tetraselmis sp. GSL018</name>
    <dbReference type="NCBI Taxonomy" id="582737"/>
    <lineage>
        <taxon>Eukaryota</taxon>
        <taxon>Viridiplantae</taxon>
        <taxon>Chlorophyta</taxon>
        <taxon>core chlorophytes</taxon>
        <taxon>Chlorodendrophyceae</taxon>
        <taxon>Chlorodendrales</taxon>
        <taxon>Chlorodendraceae</taxon>
        <taxon>Tetraselmis</taxon>
    </lineage>
</organism>
<reference evidence="2" key="1">
    <citation type="submission" date="2014-05" db="EMBL/GenBank/DDBJ databases">
        <title>The transcriptome of the halophilic microalga Tetraselmis sp. GSL018 isolated from the Great Salt Lake, Utah.</title>
        <authorList>
            <person name="Jinkerson R.E."/>
            <person name="D'Adamo S."/>
            <person name="Posewitz M.C."/>
        </authorList>
    </citation>
    <scope>NUCLEOTIDE SEQUENCE</scope>
    <source>
        <strain evidence="2">GSL018</strain>
    </source>
</reference>
<evidence type="ECO:0000313" key="2">
    <source>
        <dbReference type="EMBL" id="JAC80146.1"/>
    </source>
</evidence>
<feature type="region of interest" description="Disordered" evidence="1">
    <location>
        <begin position="40"/>
        <end position="62"/>
    </location>
</feature>